<keyword evidence="5 9" id="KW-0067">ATP-binding</keyword>
<dbReference type="InterPro" id="IPR050093">
    <property type="entry name" value="ABC_SmlMolc_Importer"/>
</dbReference>
<dbReference type="InterPro" id="IPR027417">
    <property type="entry name" value="P-loop_NTPase"/>
</dbReference>
<dbReference type="AlphaFoldDB" id="A0A345PAW5"/>
<keyword evidence="2" id="KW-1003">Cell membrane</keyword>
<dbReference type="InterPro" id="IPR003593">
    <property type="entry name" value="AAA+_ATPase"/>
</dbReference>
<gene>
    <name evidence="9" type="ORF">HYN46_00465</name>
</gene>
<dbReference type="InterPro" id="IPR003439">
    <property type="entry name" value="ABC_transporter-like_ATP-bd"/>
</dbReference>
<accession>A0A345PAW5</accession>
<reference evidence="9 10" key="1">
    <citation type="submission" date="2018-07" db="EMBL/GenBank/DDBJ databases">
        <title>Genome sequencing of Moraxellaceae gen. HYN0046.</title>
        <authorList>
            <person name="Kim M."/>
            <person name="Yi H."/>
        </authorList>
    </citation>
    <scope>NUCLEOTIDE SEQUENCE [LARGE SCALE GENOMIC DNA]</scope>
    <source>
        <strain evidence="9 10">HYN0046</strain>
    </source>
</reference>
<keyword evidence="7" id="KW-0472">Membrane</keyword>
<evidence type="ECO:0000256" key="5">
    <source>
        <dbReference type="ARBA" id="ARBA00022840"/>
    </source>
</evidence>
<dbReference type="KEGG" id="mbah:HYN46_00465"/>
<protein>
    <submittedName>
        <fullName evidence="9">ATP-binding cassette domain-containing protein</fullName>
    </submittedName>
</protein>
<evidence type="ECO:0000256" key="1">
    <source>
        <dbReference type="ARBA" id="ARBA00022448"/>
    </source>
</evidence>
<feature type="domain" description="ABC transporter" evidence="8">
    <location>
        <begin position="32"/>
        <end position="262"/>
    </location>
</feature>
<evidence type="ECO:0000256" key="2">
    <source>
        <dbReference type="ARBA" id="ARBA00022475"/>
    </source>
</evidence>
<dbReference type="Gene3D" id="2.40.50.100">
    <property type="match status" value="1"/>
</dbReference>
<dbReference type="GO" id="GO:0016887">
    <property type="term" value="F:ATP hydrolysis activity"/>
    <property type="evidence" value="ECO:0007669"/>
    <property type="project" value="InterPro"/>
</dbReference>
<dbReference type="PROSITE" id="PS50893">
    <property type="entry name" value="ABC_TRANSPORTER_2"/>
    <property type="match status" value="1"/>
</dbReference>
<keyword evidence="4" id="KW-0547">Nucleotide-binding</keyword>
<dbReference type="EMBL" id="CP031222">
    <property type="protein sequence ID" value="AXI04424.1"/>
    <property type="molecule type" value="Genomic_DNA"/>
</dbReference>
<dbReference type="InterPro" id="IPR008995">
    <property type="entry name" value="Mo/tungstate-bd_C_term_dom"/>
</dbReference>
<evidence type="ECO:0000256" key="3">
    <source>
        <dbReference type="ARBA" id="ARBA00022519"/>
    </source>
</evidence>
<dbReference type="GO" id="GO:0015697">
    <property type="term" value="P:quaternary ammonium group transport"/>
    <property type="evidence" value="ECO:0007669"/>
    <property type="project" value="UniProtKB-ARBA"/>
</dbReference>
<evidence type="ECO:0000256" key="4">
    <source>
        <dbReference type="ARBA" id="ARBA00022741"/>
    </source>
</evidence>
<dbReference type="GO" id="GO:0005524">
    <property type="term" value="F:ATP binding"/>
    <property type="evidence" value="ECO:0007669"/>
    <property type="project" value="UniProtKB-KW"/>
</dbReference>
<dbReference type="OrthoDB" id="9802264at2"/>
<keyword evidence="1" id="KW-0813">Transport</keyword>
<dbReference type="SUPFAM" id="SSF50331">
    <property type="entry name" value="MOP-like"/>
    <property type="match status" value="1"/>
</dbReference>
<dbReference type="InterPro" id="IPR017871">
    <property type="entry name" value="ABC_transporter-like_CS"/>
</dbReference>
<sequence>MIMNSSVSKNFVESDRQIAADISRISSKKTALEIRGVQKRFKDFVALQHIDLHLYEGELLCFLGPSGCGKTTLLRLVAGLDEVDEGQIIKNGQDISRLKTEKRRCGIVFQNYALFPNLSISDNIAYGLQGKKWTKPLRQERVSELLSLIGLQGSELKYPLQLSGGQQQRVALARAIAPEPDILLLDEPLSALDARVRLHLRQEIRALQKRLNMPTILVTHDQEEALTLADRIVVMNHGVIEQVDTPEVIYNKPASQFVATFVGQMNLLPAKIQAEDWLYVADKVDVRLKLKHQFIPNTGVLVGFRPESARIVSDDSLVTQGIRLSTYLIAREFLGAKTRLHLSLDPSHAAITDLAERTIQIDVDHAATDFLSIDSQVIIDIDEKQLHVFDQDGRAIC</sequence>
<evidence type="ECO:0000256" key="7">
    <source>
        <dbReference type="ARBA" id="ARBA00023136"/>
    </source>
</evidence>
<dbReference type="FunFam" id="3.40.50.300:FF:000425">
    <property type="entry name" value="Probable ABC transporter, ATP-binding subunit"/>
    <property type="match status" value="1"/>
</dbReference>
<organism evidence="9 10">
    <name type="scientific">Aquirhabdus parva</name>
    <dbReference type="NCBI Taxonomy" id="2283318"/>
    <lineage>
        <taxon>Bacteria</taxon>
        <taxon>Pseudomonadati</taxon>
        <taxon>Pseudomonadota</taxon>
        <taxon>Gammaproteobacteria</taxon>
        <taxon>Moraxellales</taxon>
        <taxon>Moraxellaceae</taxon>
        <taxon>Aquirhabdus</taxon>
    </lineage>
</organism>
<dbReference type="Proteomes" id="UP000253940">
    <property type="component" value="Chromosome"/>
</dbReference>
<dbReference type="InterPro" id="IPR012340">
    <property type="entry name" value="NA-bd_OB-fold"/>
</dbReference>
<evidence type="ECO:0000256" key="6">
    <source>
        <dbReference type="ARBA" id="ARBA00022967"/>
    </source>
</evidence>
<proteinExistence type="predicted"/>
<evidence type="ECO:0000313" key="9">
    <source>
        <dbReference type="EMBL" id="AXI04424.1"/>
    </source>
</evidence>
<dbReference type="Gene3D" id="2.40.50.140">
    <property type="entry name" value="Nucleic acid-binding proteins"/>
    <property type="match status" value="1"/>
</dbReference>
<evidence type="ECO:0000313" key="10">
    <source>
        <dbReference type="Proteomes" id="UP000253940"/>
    </source>
</evidence>
<dbReference type="PANTHER" id="PTHR42781">
    <property type="entry name" value="SPERMIDINE/PUTRESCINE IMPORT ATP-BINDING PROTEIN POTA"/>
    <property type="match status" value="1"/>
</dbReference>
<dbReference type="SUPFAM" id="SSF52540">
    <property type="entry name" value="P-loop containing nucleoside triphosphate hydrolases"/>
    <property type="match status" value="1"/>
</dbReference>
<dbReference type="PROSITE" id="PS00211">
    <property type="entry name" value="ABC_TRANSPORTER_1"/>
    <property type="match status" value="1"/>
</dbReference>
<keyword evidence="3" id="KW-0997">Cell inner membrane</keyword>
<dbReference type="PANTHER" id="PTHR42781:SF5">
    <property type="entry name" value="PUTRESCINE TRANSPORT ATP-BINDING PROTEIN POTG"/>
    <property type="match status" value="1"/>
</dbReference>
<name>A0A345PAW5_9GAMM</name>
<keyword evidence="10" id="KW-1185">Reference proteome</keyword>
<dbReference type="SMART" id="SM00382">
    <property type="entry name" value="AAA"/>
    <property type="match status" value="1"/>
</dbReference>
<dbReference type="Gene3D" id="3.40.50.300">
    <property type="entry name" value="P-loop containing nucleotide triphosphate hydrolases"/>
    <property type="match status" value="1"/>
</dbReference>
<evidence type="ECO:0000259" key="8">
    <source>
        <dbReference type="PROSITE" id="PS50893"/>
    </source>
</evidence>
<keyword evidence="6" id="KW-1278">Translocase</keyword>
<dbReference type="Pfam" id="PF00005">
    <property type="entry name" value="ABC_tran"/>
    <property type="match status" value="1"/>
</dbReference>